<dbReference type="InterPro" id="IPR027417">
    <property type="entry name" value="P-loop_NTPase"/>
</dbReference>
<organism evidence="1 2">
    <name type="scientific">Prosthecobacter vanneervenii</name>
    <dbReference type="NCBI Taxonomy" id="48466"/>
    <lineage>
        <taxon>Bacteria</taxon>
        <taxon>Pseudomonadati</taxon>
        <taxon>Verrucomicrobiota</taxon>
        <taxon>Verrucomicrobiia</taxon>
        <taxon>Verrucomicrobiales</taxon>
        <taxon>Verrucomicrobiaceae</taxon>
        <taxon>Prosthecobacter</taxon>
    </lineage>
</organism>
<keyword evidence="2" id="KW-1185">Reference proteome</keyword>
<protein>
    <submittedName>
        <fullName evidence="1">Putative ABC-type ATPase</fullName>
    </submittedName>
</protein>
<name>A0A7W7Y9D0_9BACT</name>
<evidence type="ECO:0000313" key="2">
    <source>
        <dbReference type="Proteomes" id="UP000590740"/>
    </source>
</evidence>
<evidence type="ECO:0000313" key="1">
    <source>
        <dbReference type="EMBL" id="MBB5031994.1"/>
    </source>
</evidence>
<sequence length="52" mass="6026">MNAYFASVAADFLRQKLLEKQASFSFETVMSSPDKVALLEKARRLGYRTYLY</sequence>
<dbReference type="Gene3D" id="3.40.50.300">
    <property type="entry name" value="P-loop containing nucleotide triphosphate hydrolases"/>
    <property type="match status" value="1"/>
</dbReference>
<gene>
    <name evidence="1" type="ORF">HNQ65_001562</name>
</gene>
<proteinExistence type="predicted"/>
<comment type="caution">
    <text evidence="1">The sequence shown here is derived from an EMBL/GenBank/DDBJ whole genome shotgun (WGS) entry which is preliminary data.</text>
</comment>
<reference evidence="1 2" key="1">
    <citation type="submission" date="2020-08" db="EMBL/GenBank/DDBJ databases">
        <title>Genomic Encyclopedia of Type Strains, Phase IV (KMG-IV): sequencing the most valuable type-strain genomes for metagenomic binning, comparative biology and taxonomic classification.</title>
        <authorList>
            <person name="Goeker M."/>
        </authorList>
    </citation>
    <scope>NUCLEOTIDE SEQUENCE [LARGE SCALE GENOMIC DNA]</scope>
    <source>
        <strain evidence="1 2">DSM 12252</strain>
    </source>
</reference>
<dbReference type="AlphaFoldDB" id="A0A7W7Y9D0"/>
<accession>A0A7W7Y9D0</accession>
<dbReference type="Proteomes" id="UP000590740">
    <property type="component" value="Unassembled WGS sequence"/>
</dbReference>
<dbReference type="RefSeq" id="WP_221306074.1">
    <property type="nucleotide sequence ID" value="NZ_JACHIG010000002.1"/>
</dbReference>
<dbReference type="EMBL" id="JACHIG010000002">
    <property type="protein sequence ID" value="MBB5031994.1"/>
    <property type="molecule type" value="Genomic_DNA"/>
</dbReference>